<evidence type="ECO:0000313" key="8">
    <source>
        <dbReference type="Proteomes" id="UP000006853"/>
    </source>
</evidence>
<dbReference type="Proteomes" id="UP000006853">
    <property type="component" value="Chromosome 1"/>
</dbReference>
<dbReference type="AlphaFoldDB" id="A0A1G4KP97"/>
<dbReference type="GO" id="GO:1990456">
    <property type="term" value="P:mitochondrion-endoplasmic reticulum membrane tethering"/>
    <property type="evidence" value="ECO:0007669"/>
    <property type="project" value="UniProtKB-UniRule"/>
</dbReference>
<evidence type="ECO:0000256" key="3">
    <source>
        <dbReference type="ARBA" id="ARBA00022787"/>
    </source>
</evidence>
<evidence type="ECO:0000256" key="5">
    <source>
        <dbReference type="ARBA" id="ARBA00023136"/>
    </source>
</evidence>
<keyword evidence="2 6" id="KW-0812">Transmembrane</keyword>
<dbReference type="Pfam" id="PF12519">
    <property type="entry name" value="MDM10"/>
    <property type="match status" value="1"/>
</dbReference>
<comment type="subcellular location">
    <subcellularLocation>
        <location evidence="6">Mitochondrion outer membrane</location>
        <topology evidence="6">Multi-pass membrane protein</topology>
    </subcellularLocation>
    <text evidence="6">The ERMES/MDM complex localizes to a few discrete foci (around 10 per single cell), that represent mitochondria-endoplasmic reticulum junctions. These foci are often found next to mtDNA nucleoids.</text>
</comment>
<keyword evidence="4 6" id="KW-0496">Mitochondrion</keyword>
<comment type="similarity">
    <text evidence="6">Belongs to the MDM10 family.</text>
</comment>
<accession>A0A1G4KP97</accession>
<gene>
    <name evidence="6 7" type="primary">MDM10</name>
    <name evidence="7" type="ordered locus">PP7435_Chr1-0559</name>
</gene>
<comment type="domain">
    <text evidence="6">Lacks alpha-helical transmembrane segments, suggesting that it resides in the membrane via beta-sheet conformations similar to those predicted for other outer membrane proteins and porin.</text>
</comment>
<name>A0A1G4KP97_KOMPC</name>
<keyword evidence="5 6" id="KW-0472">Membrane</keyword>
<dbReference type="PANTHER" id="PTHR28035">
    <property type="entry name" value="MITOCHONDRIAL DISTRIBUTION AND MORPHOLOGY PROTEIN 10"/>
    <property type="match status" value="1"/>
</dbReference>
<dbReference type="GO" id="GO:0070096">
    <property type="term" value="P:mitochondrial outer membrane translocase complex assembly"/>
    <property type="evidence" value="ECO:0007669"/>
    <property type="project" value="UniProtKB-UniRule"/>
</dbReference>
<dbReference type="GO" id="GO:0015914">
    <property type="term" value="P:phospholipid transport"/>
    <property type="evidence" value="ECO:0007669"/>
    <property type="project" value="TreeGrafter"/>
</dbReference>
<organism evidence="7 8">
    <name type="scientific">Komagataella phaffii (strain ATCC 76273 / CBS 7435 / CECT 11047 / NRRL Y-11430 / Wegner 21-1)</name>
    <name type="common">Yeast</name>
    <name type="synonym">Pichia pastoris</name>
    <dbReference type="NCBI Taxonomy" id="981350"/>
    <lineage>
        <taxon>Eukaryota</taxon>
        <taxon>Fungi</taxon>
        <taxon>Dikarya</taxon>
        <taxon>Ascomycota</taxon>
        <taxon>Saccharomycotina</taxon>
        <taxon>Pichiomycetes</taxon>
        <taxon>Pichiales</taxon>
        <taxon>Pichiaceae</taxon>
        <taxon>Komagataella</taxon>
    </lineage>
</organism>
<reference evidence="7 8" key="2">
    <citation type="journal article" date="2016" name="FEMS Yeast Res.">
        <title>Curation of the genome annotation of Pichia pastoris (Komagataella phaffii) CBS7435 from gene level to protein function.</title>
        <authorList>
            <person name="Valli M."/>
            <person name="Tatto N.E."/>
            <person name="Peymann A."/>
            <person name="Gruber C."/>
            <person name="Landes N."/>
            <person name="Ekker H."/>
            <person name="Thallinger G.G."/>
            <person name="Mattanovich D."/>
            <person name="Gasser B."/>
            <person name="Graf A.B."/>
        </authorList>
    </citation>
    <scope>GENOME REANNOTATION</scope>
    <source>
        <strain evidence="7 8">ATCC 76273 / CBS 7435 / CECT 11047 / NRRL Y-11430 / Wegner 21-1</strain>
    </source>
</reference>
<dbReference type="GO" id="GO:0051654">
    <property type="term" value="P:establishment of mitochondrion localization"/>
    <property type="evidence" value="ECO:0007669"/>
    <property type="project" value="TreeGrafter"/>
</dbReference>
<evidence type="ECO:0000256" key="1">
    <source>
        <dbReference type="ARBA" id="ARBA00022452"/>
    </source>
</evidence>
<proteinExistence type="inferred from homology"/>
<sequence length="445" mass="50755">MLEYMEYLEQCFAKNSQWDYNNLYEHVLDSSASILQFKIPHGFKFSVSSSSSPYNYNSISFENRGKGRLNGSLAYFYTTQELSNYKTSKNIPLQDVIDSYRLVNIPKNDRSYTDNEESKRPWLLYGRMYLPSQSMEAMAIKRLTANTQLMLKGVNILNPTPTPFNNKLTSLSFYLQSNYYKWSREAIFLSSDALFGLRFLYNFGNSTNPQCTPSIDSNNISTLSLGTELWYGAMNMTPGLSTTLRYTSFSVTGNPLTFTLACNPILGSVSTTYSIKTNVFTTLCSKFDFNFYSYESDLTIGCDLWRFGNNEDVPDSNPTPLPSKERELFIPLHDHQLVFPEQEKAKTISNEPKDYESDLLLKFLEIQGIKTARQSVATINNFTQKIKNAPFTSALKLNTSLKNHTVNLMWEGKYNDFLLSTGCSLNLDLKRPNVDGFGLQIQYSS</sequence>
<dbReference type="GO" id="GO:0045040">
    <property type="term" value="P:protein insertion into mitochondrial outer membrane"/>
    <property type="evidence" value="ECO:0007669"/>
    <property type="project" value="UniProtKB-UniRule"/>
</dbReference>
<dbReference type="EMBL" id="FR839628">
    <property type="protein sequence ID" value="SCV11820.1"/>
    <property type="molecule type" value="Genomic_DNA"/>
</dbReference>
<dbReference type="HAMAP" id="MF_03102">
    <property type="entry name" value="Mdm10"/>
    <property type="match status" value="1"/>
</dbReference>
<keyword evidence="1 6" id="KW-1134">Transmembrane beta strand</keyword>
<dbReference type="PANTHER" id="PTHR28035:SF1">
    <property type="entry name" value="MITOCHONDRIAL DISTRIBUTION AND MORPHOLOGY PROTEIN 10"/>
    <property type="match status" value="1"/>
</dbReference>
<comment type="subunit">
    <text evidence="6">Component of the ER-mitochondria encounter structure (ERMES) or MDM complex, composed of MMM1, MDM10, MDM12 and MDM34. Associates with the mitochondrial outer membrane sorting assembly machinery SAM(core) complex.</text>
</comment>
<protein>
    <recommendedName>
        <fullName evidence="6">Mitochondrial distribution and morphology protein 10</fullName>
    </recommendedName>
    <alternativeName>
        <fullName evidence="6">Mitochondrial inheritance component MDM10</fullName>
    </alternativeName>
</protein>
<comment type="function">
    <text evidence="6">Component of the ERMES/MDM complex, which serves as a molecular tether to connect the endoplasmic reticulum and mitochondria. Components of this complex are involved in the control of mitochondrial shape and protein biogenesis and may function in phospholipid exchange. MDM10 is involved in the late assembly steps of the general translocase of the mitochondrial outer membrane (TOM complex). Functions in the TOM40-specific route of the assembly of outer membrane beta-barrel proteins, including the association of TOM40 with the receptor TOM22 and small TOM proteins. Can associate with the SAM(core) complex as well as the MDM12-MMM1 complex, both involved in late steps of the major beta-barrel assembly pathway, that is responsible for biogenesis of all outer membrane beta-barrel proteins. May act as a switch that shuttles between both complexes and channels precursor proteins into the TOM40-specific pathway. Plays a role in mitochondrial morphology and in the inheritance of mitochondria.</text>
</comment>
<dbReference type="SMR" id="A0A1G4KP97"/>
<evidence type="ECO:0000256" key="4">
    <source>
        <dbReference type="ARBA" id="ARBA00023128"/>
    </source>
</evidence>
<evidence type="ECO:0000256" key="6">
    <source>
        <dbReference type="HAMAP-Rule" id="MF_03102"/>
    </source>
</evidence>
<keyword evidence="8" id="KW-1185">Reference proteome</keyword>
<reference evidence="7 8" key="1">
    <citation type="journal article" date="2011" name="J. Biotechnol.">
        <title>High-quality genome sequence of Pichia pastoris CBS7435.</title>
        <authorList>
            <person name="Kuberl A."/>
            <person name="Schneider J."/>
            <person name="Thallinger G.G."/>
            <person name="Anderl I."/>
            <person name="Wibberg D."/>
            <person name="Hajek T."/>
            <person name="Jaenicke S."/>
            <person name="Brinkrolf K."/>
            <person name="Goesmann A."/>
            <person name="Szczepanowski R."/>
            <person name="Puhler A."/>
            <person name="Schwab H."/>
            <person name="Glieder A."/>
            <person name="Pichler H."/>
        </authorList>
    </citation>
    <scope>NUCLEOTIDE SEQUENCE [LARGE SCALE GENOMIC DNA]</scope>
    <source>
        <strain evidence="8">ATCC 76273 / CBS 7435 / CECT 11047 / NRRL Y-11430 / Wegner 21-1</strain>
    </source>
</reference>
<dbReference type="InterPro" id="IPR027539">
    <property type="entry name" value="Mdm10"/>
</dbReference>
<evidence type="ECO:0000256" key="2">
    <source>
        <dbReference type="ARBA" id="ARBA00022692"/>
    </source>
</evidence>
<keyword evidence="3 6" id="KW-1000">Mitochondrion outer membrane</keyword>
<evidence type="ECO:0000313" key="7">
    <source>
        <dbReference type="EMBL" id="SCV11820.1"/>
    </source>
</evidence>
<dbReference type="GO" id="GO:0032865">
    <property type="term" value="C:ERMES complex"/>
    <property type="evidence" value="ECO:0007669"/>
    <property type="project" value="UniProtKB-UniRule"/>
</dbReference>
<dbReference type="GO" id="GO:0001401">
    <property type="term" value="C:SAM complex"/>
    <property type="evidence" value="ECO:0007669"/>
    <property type="project" value="TreeGrafter"/>
</dbReference>